<dbReference type="OrthoDB" id="2157530at2759"/>
<evidence type="ECO:0000259" key="1">
    <source>
        <dbReference type="Pfam" id="PF06985"/>
    </source>
</evidence>
<gene>
    <name evidence="2" type="ORF">EJ08DRAFT_595597</name>
</gene>
<accession>A0A9P4TU26</accession>
<dbReference type="AlphaFoldDB" id="A0A9P4TU26"/>
<evidence type="ECO:0000313" key="3">
    <source>
        <dbReference type="Proteomes" id="UP000800235"/>
    </source>
</evidence>
<evidence type="ECO:0000313" key="2">
    <source>
        <dbReference type="EMBL" id="KAF2423735.1"/>
    </source>
</evidence>
<feature type="domain" description="Heterokaryon incompatibility" evidence="1">
    <location>
        <begin position="11"/>
        <end position="94"/>
    </location>
</feature>
<dbReference type="EMBL" id="MU007078">
    <property type="protein sequence ID" value="KAF2423735.1"/>
    <property type="molecule type" value="Genomic_DNA"/>
</dbReference>
<name>A0A9P4TU26_9PEZI</name>
<proteinExistence type="predicted"/>
<dbReference type="InterPro" id="IPR052895">
    <property type="entry name" value="HetReg/Transcr_Mod"/>
</dbReference>
<organism evidence="2 3">
    <name type="scientific">Tothia fuscella</name>
    <dbReference type="NCBI Taxonomy" id="1048955"/>
    <lineage>
        <taxon>Eukaryota</taxon>
        <taxon>Fungi</taxon>
        <taxon>Dikarya</taxon>
        <taxon>Ascomycota</taxon>
        <taxon>Pezizomycotina</taxon>
        <taxon>Dothideomycetes</taxon>
        <taxon>Pleosporomycetidae</taxon>
        <taxon>Venturiales</taxon>
        <taxon>Cylindrosympodiaceae</taxon>
        <taxon>Tothia</taxon>
    </lineage>
</organism>
<keyword evidence="3" id="KW-1185">Reference proteome</keyword>
<dbReference type="PANTHER" id="PTHR24148">
    <property type="entry name" value="ANKYRIN REPEAT DOMAIN-CONTAINING PROTEIN 39 HOMOLOG-RELATED"/>
    <property type="match status" value="1"/>
</dbReference>
<reference evidence="2" key="1">
    <citation type="journal article" date="2020" name="Stud. Mycol.">
        <title>101 Dothideomycetes genomes: a test case for predicting lifestyles and emergence of pathogens.</title>
        <authorList>
            <person name="Haridas S."/>
            <person name="Albert R."/>
            <person name="Binder M."/>
            <person name="Bloem J."/>
            <person name="Labutti K."/>
            <person name="Salamov A."/>
            <person name="Andreopoulos B."/>
            <person name="Baker S."/>
            <person name="Barry K."/>
            <person name="Bills G."/>
            <person name="Bluhm B."/>
            <person name="Cannon C."/>
            <person name="Castanera R."/>
            <person name="Culley D."/>
            <person name="Daum C."/>
            <person name="Ezra D."/>
            <person name="Gonzalez J."/>
            <person name="Henrissat B."/>
            <person name="Kuo A."/>
            <person name="Liang C."/>
            <person name="Lipzen A."/>
            <person name="Lutzoni F."/>
            <person name="Magnuson J."/>
            <person name="Mondo S."/>
            <person name="Nolan M."/>
            <person name="Ohm R."/>
            <person name="Pangilinan J."/>
            <person name="Park H.-J."/>
            <person name="Ramirez L."/>
            <person name="Alfaro M."/>
            <person name="Sun H."/>
            <person name="Tritt A."/>
            <person name="Yoshinaga Y."/>
            <person name="Zwiers L.-H."/>
            <person name="Turgeon B."/>
            <person name="Goodwin S."/>
            <person name="Spatafora J."/>
            <person name="Crous P."/>
            <person name="Grigoriev I."/>
        </authorList>
    </citation>
    <scope>NUCLEOTIDE SEQUENCE</scope>
    <source>
        <strain evidence="2">CBS 130266</strain>
    </source>
</reference>
<comment type="caution">
    <text evidence="2">The sequence shown here is derived from an EMBL/GenBank/DDBJ whole genome shotgun (WGS) entry which is preliminary data.</text>
</comment>
<dbReference type="Proteomes" id="UP000800235">
    <property type="component" value="Unassembled WGS sequence"/>
</dbReference>
<protein>
    <submittedName>
        <fullName evidence="2">Heterokaryon incompatibility</fullName>
    </submittedName>
</protein>
<dbReference type="Pfam" id="PF06985">
    <property type="entry name" value="HET"/>
    <property type="match status" value="1"/>
</dbReference>
<feature type="non-terminal residue" evidence="2">
    <location>
        <position position="94"/>
    </location>
</feature>
<sequence>MASGEDRLTEYDALSYTWGTEDKTETILCNGVELPITANLFQALRMLRPSAKERRYLWVDAICINQADESEKSDQVWNMLHIYQTARKVMAWLG</sequence>
<dbReference type="PANTHER" id="PTHR24148:SF64">
    <property type="entry name" value="HETEROKARYON INCOMPATIBILITY DOMAIN-CONTAINING PROTEIN"/>
    <property type="match status" value="1"/>
</dbReference>
<dbReference type="InterPro" id="IPR010730">
    <property type="entry name" value="HET"/>
</dbReference>